<dbReference type="InterPro" id="IPR052193">
    <property type="entry name" value="Peptidase_C59"/>
</dbReference>
<dbReference type="Proteomes" id="UP000051966">
    <property type="component" value="Unassembled WGS sequence"/>
</dbReference>
<reference evidence="5 7" key="2">
    <citation type="journal article" date="2015" name="Genome Announc.">
        <title>Expanding the biotechnology potential of lactobacilli through comparative genomics of 213 strains and associated genera.</title>
        <authorList>
            <person name="Sun Z."/>
            <person name="Harris H.M."/>
            <person name="McCann A."/>
            <person name="Guo C."/>
            <person name="Argimon S."/>
            <person name="Zhang W."/>
            <person name="Yang X."/>
            <person name="Jeffery I.B."/>
            <person name="Cooney J.C."/>
            <person name="Kagawa T.F."/>
            <person name="Liu W."/>
            <person name="Song Y."/>
            <person name="Salvetti E."/>
            <person name="Wrobel A."/>
            <person name="Rasinkangas P."/>
            <person name="Parkhill J."/>
            <person name="Rea M.C."/>
            <person name="O'Sullivan O."/>
            <person name="Ritari J."/>
            <person name="Douillard F.P."/>
            <person name="Paul Ross R."/>
            <person name="Yang R."/>
            <person name="Briner A.E."/>
            <person name="Felis G.E."/>
            <person name="de Vos W.M."/>
            <person name="Barrangou R."/>
            <person name="Klaenhammer T.R."/>
            <person name="Caufield P.W."/>
            <person name="Cui Y."/>
            <person name="Zhang H."/>
            <person name="O'Toole P.W."/>
        </authorList>
    </citation>
    <scope>NUCLEOTIDE SEQUENCE [LARGE SCALE GENOMIC DNA]</scope>
    <source>
        <strain evidence="5 7">DSM 18382</strain>
    </source>
</reference>
<gene>
    <name evidence="5" type="ORF">FD41_GL001195</name>
    <name evidence="4" type="ORF">JCM14108_2774</name>
</gene>
<sequence>MACTGIELISKQGNPYWGRTQDFEQHFEYSGVKIPKGYIFSAAYTPFETKLNVMGIVWAKDIHKSPVLLDGINDFGICGGSFYFDHFYRYAKTKDIRSQGKVAIRGEELCTWILTHYSSLDDIKNNLQSDVGITNEPGPMMGMSVPQHCVFQDESGRAIVVEPSINNGFRIFENPVGVFTNAPTFDWHLNNLKTWLERITDRTYEYDDEEAVEPISLDESTSGLVGIPADYKPESRFLRAAISKLLSVNVDDVEALNQIFQLLTSVNTPKGSLRIKNGVEKNTLVAWTQYTSGYDIKRKKLYAFTYDNRNLRSLDYGDPETWGNKIRYFSFISKQSAIPFIEKNEWSEGENTI</sequence>
<dbReference type="Pfam" id="PF02275">
    <property type="entry name" value="CBAH"/>
    <property type="match status" value="1"/>
</dbReference>
<dbReference type="PANTHER" id="PTHR35527:SF2">
    <property type="entry name" value="HYDROLASE"/>
    <property type="match status" value="1"/>
</dbReference>
<evidence type="ECO:0000256" key="2">
    <source>
        <dbReference type="ARBA" id="ARBA00022801"/>
    </source>
</evidence>
<dbReference type="STRING" id="1423743.FD41_GL001195"/>
<evidence type="ECO:0000313" key="5">
    <source>
        <dbReference type="EMBL" id="KRM11717.1"/>
    </source>
</evidence>
<dbReference type="RefSeq" id="WP_035180961.1">
    <property type="nucleotide sequence ID" value="NZ_AZFY01000020.1"/>
</dbReference>
<dbReference type="Proteomes" id="UP000019488">
    <property type="component" value="Unassembled WGS sequence"/>
</dbReference>
<evidence type="ECO:0000313" key="7">
    <source>
        <dbReference type="Proteomes" id="UP000051966"/>
    </source>
</evidence>
<dbReference type="OrthoDB" id="9794717at2"/>
<name>X0PK93_9LACO</name>
<evidence type="ECO:0000313" key="6">
    <source>
        <dbReference type="Proteomes" id="UP000019488"/>
    </source>
</evidence>
<feature type="domain" description="Choloylglycine hydrolase/NAAA C-terminal" evidence="3">
    <location>
        <begin position="3"/>
        <end position="315"/>
    </location>
</feature>
<dbReference type="InterPro" id="IPR029132">
    <property type="entry name" value="CBAH/NAAA_C"/>
</dbReference>
<accession>X0PK93</accession>
<keyword evidence="2 4" id="KW-0378">Hydrolase</keyword>
<comment type="similarity">
    <text evidence="1">Belongs to the peptidase C59 family.</text>
</comment>
<evidence type="ECO:0000259" key="3">
    <source>
        <dbReference type="Pfam" id="PF02275"/>
    </source>
</evidence>
<dbReference type="PANTHER" id="PTHR35527">
    <property type="entry name" value="CHOLOYLGLYCINE HYDROLASE"/>
    <property type="match status" value="1"/>
</dbReference>
<organism evidence="4 6">
    <name type="scientific">Lentilactobacillus farraginis DSM 18382 = JCM 14108</name>
    <dbReference type="NCBI Taxonomy" id="1423743"/>
    <lineage>
        <taxon>Bacteria</taxon>
        <taxon>Bacillati</taxon>
        <taxon>Bacillota</taxon>
        <taxon>Bacilli</taxon>
        <taxon>Lactobacillales</taxon>
        <taxon>Lactobacillaceae</taxon>
        <taxon>Lentilactobacillus</taxon>
    </lineage>
</organism>
<keyword evidence="7" id="KW-1185">Reference proteome</keyword>
<dbReference type="AlphaFoldDB" id="X0PK93"/>
<proteinExistence type="inferred from homology"/>
<evidence type="ECO:0000313" key="4">
    <source>
        <dbReference type="EMBL" id="GAF37717.1"/>
    </source>
</evidence>
<dbReference type="GO" id="GO:0016787">
    <property type="term" value="F:hydrolase activity"/>
    <property type="evidence" value="ECO:0007669"/>
    <property type="project" value="UniProtKB-KW"/>
</dbReference>
<dbReference type="EMBL" id="BAKI01000043">
    <property type="protein sequence ID" value="GAF37717.1"/>
    <property type="molecule type" value="Genomic_DNA"/>
</dbReference>
<dbReference type="Gene3D" id="3.60.60.10">
    <property type="entry name" value="Penicillin V Acylase, Chain A"/>
    <property type="match status" value="1"/>
</dbReference>
<dbReference type="PATRIC" id="fig|1423743.5.peg.1238"/>
<reference evidence="4" key="1">
    <citation type="journal article" date="2014" name="Genome Announc.">
        <title>Draft Genome Sequences of Two Lactobacillus Strains, L. farraginis JCM 14108T and L. composti JCM 14202T, Isolated from Compost of Distilled Shochu Residue.</title>
        <authorList>
            <person name="Yuki M."/>
            <person name="Oshima K."/>
            <person name="Suda W."/>
            <person name="Kitahara M."/>
            <person name="Kitamura K."/>
            <person name="Iida T."/>
            <person name="Hattori M."/>
            <person name="Ohkuma M."/>
        </authorList>
    </citation>
    <scope>NUCLEOTIDE SEQUENCE [LARGE SCALE GENOMIC DNA]</scope>
    <source>
        <strain evidence="4">JCM 14108</strain>
    </source>
</reference>
<evidence type="ECO:0000256" key="1">
    <source>
        <dbReference type="ARBA" id="ARBA00006625"/>
    </source>
</evidence>
<dbReference type="EMBL" id="AZFY01000020">
    <property type="protein sequence ID" value="KRM11717.1"/>
    <property type="molecule type" value="Genomic_DNA"/>
</dbReference>
<dbReference type="InterPro" id="IPR029055">
    <property type="entry name" value="Ntn_hydrolases_N"/>
</dbReference>
<comment type="caution">
    <text evidence="4">The sequence shown here is derived from an EMBL/GenBank/DDBJ whole genome shotgun (WGS) entry which is preliminary data.</text>
</comment>
<dbReference type="SUPFAM" id="SSF56235">
    <property type="entry name" value="N-terminal nucleophile aminohydrolases (Ntn hydrolases)"/>
    <property type="match status" value="1"/>
</dbReference>
<protein>
    <submittedName>
        <fullName evidence="4 5">Choloylglycine hydrolase</fullName>
    </submittedName>
</protein>